<proteinExistence type="predicted"/>
<gene>
    <name evidence="1" type="ORF">N207_07655</name>
</gene>
<comment type="caution">
    <text evidence="1">The sequence shown here is derived from an EMBL/GenBank/DDBJ whole genome shotgun (WGS) entry which is preliminary data.</text>
</comment>
<organism evidence="1 2">
    <name type="scientific">Helicobacter pylori UM114</name>
    <dbReference type="NCBI Taxonomy" id="1355531"/>
    <lineage>
        <taxon>Bacteria</taxon>
        <taxon>Pseudomonadati</taxon>
        <taxon>Campylobacterota</taxon>
        <taxon>Epsilonproteobacteria</taxon>
        <taxon>Campylobacterales</taxon>
        <taxon>Helicobacteraceae</taxon>
        <taxon>Helicobacter</taxon>
    </lineage>
</organism>
<reference evidence="1 2" key="1">
    <citation type="journal article" date="2013" name="Genome Announc.">
        <title>Multiple genome sequences of Helicobacter pylori strains of diverse disease and antibiotic resistance backgrounds from Malaysia.</title>
        <authorList>
            <person name="Rehvathy V."/>
            <person name="Tan M.H."/>
            <person name="Gunaletchumy S.P."/>
            <person name="Teh X."/>
            <person name="Wang S."/>
            <person name="Baybayan P."/>
            <person name="Singh S."/>
            <person name="Ashby M."/>
            <person name="Kaakoush N.O."/>
            <person name="Mitchell H.M."/>
            <person name="Croft L.J."/>
            <person name="Goh K.L."/>
            <person name="Loke M.F."/>
            <person name="Vadivelu J."/>
        </authorList>
    </citation>
    <scope>NUCLEOTIDE SEQUENCE [LARGE SCALE GENOMIC DNA]</scope>
    <source>
        <strain evidence="1 2">UM114</strain>
    </source>
</reference>
<protein>
    <submittedName>
        <fullName evidence="1">Uncharacterized protein</fullName>
    </submittedName>
</protein>
<sequence length="31" mass="3311">MGVLKAVFLGYGGFSFGVCRGKMISKYPLSP</sequence>
<evidence type="ECO:0000313" key="1">
    <source>
        <dbReference type="EMBL" id="EPZ92895.1"/>
    </source>
</evidence>
<evidence type="ECO:0000313" key="2">
    <source>
        <dbReference type="Proteomes" id="UP000015605"/>
    </source>
</evidence>
<name>T0F364_HELPX</name>
<accession>T0F364</accession>
<dbReference type="Proteomes" id="UP000015605">
    <property type="component" value="Unassembled WGS sequence"/>
</dbReference>
<dbReference type="EMBL" id="AUSS01000015">
    <property type="protein sequence ID" value="EPZ92895.1"/>
    <property type="molecule type" value="Genomic_DNA"/>
</dbReference>
<dbReference type="AlphaFoldDB" id="T0F364"/>